<dbReference type="Proteomes" id="UP000192923">
    <property type="component" value="Unassembled WGS sequence"/>
</dbReference>
<evidence type="ECO:0000313" key="2">
    <source>
        <dbReference type="Proteomes" id="UP000192923"/>
    </source>
</evidence>
<dbReference type="STRING" id="1760988.SAMN02949497_3457"/>
<name>A0A1Y6D0H4_9GAMM</name>
<dbReference type="OrthoDB" id="1099474at2"/>
<reference evidence="1 2" key="1">
    <citation type="submission" date="2016-12" db="EMBL/GenBank/DDBJ databases">
        <authorList>
            <person name="Song W.-J."/>
            <person name="Kurnit D.M."/>
        </authorList>
    </citation>
    <scope>NUCLEOTIDE SEQUENCE [LARGE SCALE GENOMIC DNA]</scope>
    <source>
        <strain evidence="1 2">175</strain>
    </source>
</reference>
<evidence type="ECO:0008006" key="3">
    <source>
        <dbReference type="Google" id="ProtNLM"/>
    </source>
</evidence>
<gene>
    <name evidence="1" type="ORF">SAMN02949497_3457</name>
</gene>
<accession>A0A1Y6D0H4</accession>
<organism evidence="1 2">
    <name type="scientific">Methylomagnum ishizawai</name>
    <dbReference type="NCBI Taxonomy" id="1760988"/>
    <lineage>
        <taxon>Bacteria</taxon>
        <taxon>Pseudomonadati</taxon>
        <taxon>Pseudomonadota</taxon>
        <taxon>Gammaproteobacteria</taxon>
        <taxon>Methylococcales</taxon>
        <taxon>Methylococcaceae</taxon>
        <taxon>Methylomagnum</taxon>
    </lineage>
</organism>
<dbReference type="RefSeq" id="WP_085214845.1">
    <property type="nucleotide sequence ID" value="NZ_FXAM01000001.1"/>
</dbReference>
<dbReference type="EMBL" id="FXAM01000001">
    <property type="protein sequence ID" value="SMF96076.1"/>
    <property type="molecule type" value="Genomic_DNA"/>
</dbReference>
<dbReference type="AlphaFoldDB" id="A0A1Y6D0H4"/>
<protein>
    <recommendedName>
        <fullName evidence="3">YqaJ-like recombinase domain-containing protein</fullName>
    </recommendedName>
</protein>
<evidence type="ECO:0000313" key="1">
    <source>
        <dbReference type="EMBL" id="SMF96076.1"/>
    </source>
</evidence>
<proteinExistence type="predicted"/>
<keyword evidence="2" id="KW-1185">Reference proteome</keyword>
<sequence length="200" mass="22590">MTPTAKTSVSALEAFRRFQHESLSQEELVARLTTPYREDSDNVPIQRGIDIHRYIETGNPRTMQLAWDMESVDAAIGESDLVGEHELWISGPLGDTHVHAKADLVNGLEIRDFKATGLPFKADDYAASYQWRLYLALTGCERFVYRVFEVSDETPHRVVESHTFPLYPYPALFDDCLALIGDFRLWARGVPEVAGKVFAA</sequence>